<sequence>MRFPIPSSKNVAASDVKWAKRCFESLRFSGSFGILGSSSIQGRDENHSSLCLGYSRMIIHVPFKLLQKLLGYNSIVRAGVVMNEENSSQK</sequence>
<name>A0A4Y2DLV4_ARAVE</name>
<evidence type="ECO:0000313" key="2">
    <source>
        <dbReference type="Proteomes" id="UP000499080"/>
    </source>
</evidence>
<evidence type="ECO:0000313" key="1">
    <source>
        <dbReference type="EMBL" id="GBM16986.1"/>
    </source>
</evidence>
<accession>A0A4Y2DLV4</accession>
<organism evidence="1 2">
    <name type="scientific">Araneus ventricosus</name>
    <name type="common">Orbweaver spider</name>
    <name type="synonym">Epeira ventricosa</name>
    <dbReference type="NCBI Taxonomy" id="182803"/>
    <lineage>
        <taxon>Eukaryota</taxon>
        <taxon>Metazoa</taxon>
        <taxon>Ecdysozoa</taxon>
        <taxon>Arthropoda</taxon>
        <taxon>Chelicerata</taxon>
        <taxon>Arachnida</taxon>
        <taxon>Araneae</taxon>
        <taxon>Araneomorphae</taxon>
        <taxon>Entelegynae</taxon>
        <taxon>Araneoidea</taxon>
        <taxon>Araneidae</taxon>
        <taxon>Araneus</taxon>
    </lineage>
</organism>
<dbReference type="Proteomes" id="UP000499080">
    <property type="component" value="Unassembled WGS sequence"/>
</dbReference>
<comment type="caution">
    <text evidence="1">The sequence shown here is derived from an EMBL/GenBank/DDBJ whole genome shotgun (WGS) entry which is preliminary data.</text>
</comment>
<protein>
    <submittedName>
        <fullName evidence="1">Uncharacterized protein</fullName>
    </submittedName>
</protein>
<dbReference type="EMBL" id="BGPR01000382">
    <property type="protein sequence ID" value="GBM16986.1"/>
    <property type="molecule type" value="Genomic_DNA"/>
</dbReference>
<reference evidence="1 2" key="1">
    <citation type="journal article" date="2019" name="Sci. Rep.">
        <title>Orb-weaving spider Araneus ventricosus genome elucidates the spidroin gene catalogue.</title>
        <authorList>
            <person name="Kono N."/>
            <person name="Nakamura H."/>
            <person name="Ohtoshi R."/>
            <person name="Moran D.A.P."/>
            <person name="Shinohara A."/>
            <person name="Yoshida Y."/>
            <person name="Fujiwara M."/>
            <person name="Mori M."/>
            <person name="Tomita M."/>
            <person name="Arakawa K."/>
        </authorList>
    </citation>
    <scope>NUCLEOTIDE SEQUENCE [LARGE SCALE GENOMIC DNA]</scope>
</reference>
<dbReference type="AlphaFoldDB" id="A0A4Y2DLV4"/>
<gene>
    <name evidence="1" type="ORF">AVEN_133267_1</name>
</gene>
<keyword evidence="2" id="KW-1185">Reference proteome</keyword>
<proteinExistence type="predicted"/>